<dbReference type="InterPro" id="IPR006083">
    <property type="entry name" value="PRK/URK"/>
</dbReference>
<dbReference type="PANTHER" id="PTHR10285">
    <property type="entry name" value="URIDINE KINASE"/>
    <property type="match status" value="1"/>
</dbReference>
<evidence type="ECO:0000313" key="14">
    <source>
        <dbReference type="Proteomes" id="UP000192578"/>
    </source>
</evidence>
<evidence type="ECO:0000259" key="12">
    <source>
        <dbReference type="Pfam" id="PF00485"/>
    </source>
</evidence>
<reference evidence="14" key="1">
    <citation type="submission" date="2017-01" db="EMBL/GenBank/DDBJ databases">
        <title>Comparative genomics of anhydrobiosis in the tardigrade Hypsibius dujardini.</title>
        <authorList>
            <person name="Yoshida Y."/>
            <person name="Koutsovoulos G."/>
            <person name="Laetsch D."/>
            <person name="Stevens L."/>
            <person name="Kumar S."/>
            <person name="Horikawa D."/>
            <person name="Ishino K."/>
            <person name="Komine S."/>
            <person name="Tomita M."/>
            <person name="Blaxter M."/>
            <person name="Arakawa K."/>
        </authorList>
    </citation>
    <scope>NUCLEOTIDE SEQUENCE [LARGE SCALE GENOMIC DNA]</scope>
    <source>
        <strain evidence="14">Z151</strain>
    </source>
</reference>
<dbReference type="NCBIfam" id="NF004018">
    <property type="entry name" value="PRK05480.1"/>
    <property type="match status" value="1"/>
</dbReference>
<organism evidence="13 14">
    <name type="scientific">Hypsibius exemplaris</name>
    <name type="common">Freshwater tardigrade</name>
    <dbReference type="NCBI Taxonomy" id="2072580"/>
    <lineage>
        <taxon>Eukaryota</taxon>
        <taxon>Metazoa</taxon>
        <taxon>Ecdysozoa</taxon>
        <taxon>Tardigrada</taxon>
        <taxon>Eutardigrada</taxon>
        <taxon>Parachela</taxon>
        <taxon>Hypsibioidea</taxon>
        <taxon>Hypsibiidae</taxon>
        <taxon>Hypsibius</taxon>
    </lineage>
</organism>
<comment type="similarity">
    <text evidence="3">Belongs to the uridine kinase family.</text>
</comment>
<dbReference type="InterPro" id="IPR027417">
    <property type="entry name" value="P-loop_NTPase"/>
</dbReference>
<dbReference type="GO" id="GO:0044211">
    <property type="term" value="P:CTP salvage"/>
    <property type="evidence" value="ECO:0007669"/>
    <property type="project" value="UniProtKB-UniPathway"/>
</dbReference>
<keyword evidence="7 13" id="KW-0418">Kinase</keyword>
<evidence type="ECO:0000256" key="9">
    <source>
        <dbReference type="ARBA" id="ARBA00047436"/>
    </source>
</evidence>
<evidence type="ECO:0000256" key="11">
    <source>
        <dbReference type="SAM" id="MobiDB-lite"/>
    </source>
</evidence>
<keyword evidence="6" id="KW-0547">Nucleotide-binding</keyword>
<dbReference type="Pfam" id="PF00485">
    <property type="entry name" value="PRK"/>
    <property type="match status" value="1"/>
</dbReference>
<evidence type="ECO:0000256" key="10">
    <source>
        <dbReference type="ARBA" id="ARBA00048909"/>
    </source>
</evidence>
<name>A0A1W0XEU6_HYPEX</name>
<dbReference type="EMBL" id="MTYJ01000001">
    <property type="protein sequence ID" value="OQV25987.1"/>
    <property type="molecule type" value="Genomic_DNA"/>
</dbReference>
<dbReference type="OrthoDB" id="10257085at2759"/>
<feature type="domain" description="Phosphoribulokinase/uridine kinase" evidence="12">
    <location>
        <begin position="146"/>
        <end position="342"/>
    </location>
</feature>
<dbReference type="UniPathway" id="UPA00574">
    <property type="reaction ID" value="UER00637"/>
</dbReference>
<evidence type="ECO:0000256" key="3">
    <source>
        <dbReference type="ARBA" id="ARBA00005408"/>
    </source>
</evidence>
<evidence type="ECO:0000256" key="2">
    <source>
        <dbReference type="ARBA" id="ARBA00004784"/>
    </source>
</evidence>
<dbReference type="AlphaFoldDB" id="A0A1W0XEU6"/>
<dbReference type="GO" id="GO:0004849">
    <property type="term" value="F:uridine kinase activity"/>
    <property type="evidence" value="ECO:0007669"/>
    <property type="project" value="UniProtKB-EC"/>
</dbReference>
<dbReference type="PRINTS" id="PR00988">
    <property type="entry name" value="URIDINKINASE"/>
</dbReference>
<evidence type="ECO:0000256" key="1">
    <source>
        <dbReference type="ARBA" id="ARBA00004690"/>
    </source>
</evidence>
<dbReference type="InterPro" id="IPR000764">
    <property type="entry name" value="Uridine_kinase-like"/>
</dbReference>
<comment type="pathway">
    <text evidence="2">Pyrimidine metabolism; CTP biosynthesis via salvage pathway; CTP from cytidine: step 1/3.</text>
</comment>
<keyword evidence="5" id="KW-0808">Transferase</keyword>
<protein>
    <recommendedName>
        <fullName evidence="4">uridine/cytidine kinase</fullName>
        <ecNumber evidence="4">2.7.1.48</ecNumber>
    </recommendedName>
</protein>
<keyword evidence="14" id="KW-1185">Reference proteome</keyword>
<dbReference type="GO" id="GO:0044206">
    <property type="term" value="P:UMP salvage"/>
    <property type="evidence" value="ECO:0007669"/>
    <property type="project" value="UniProtKB-UniPathway"/>
</dbReference>
<evidence type="ECO:0000256" key="5">
    <source>
        <dbReference type="ARBA" id="ARBA00022679"/>
    </source>
</evidence>
<dbReference type="FunFam" id="3.40.50.300:FF:000297">
    <property type="entry name" value="Uridine-cytidine kinase 2"/>
    <property type="match status" value="1"/>
</dbReference>
<dbReference type="Gene3D" id="3.40.50.300">
    <property type="entry name" value="P-loop containing nucleotide triphosphate hydrolases"/>
    <property type="match status" value="1"/>
</dbReference>
<evidence type="ECO:0000313" key="13">
    <source>
        <dbReference type="EMBL" id="OQV25987.1"/>
    </source>
</evidence>
<dbReference type="CDD" id="cd02023">
    <property type="entry name" value="UMPK"/>
    <property type="match status" value="1"/>
</dbReference>
<dbReference type="GO" id="GO:0005524">
    <property type="term" value="F:ATP binding"/>
    <property type="evidence" value="ECO:0007669"/>
    <property type="project" value="UniProtKB-KW"/>
</dbReference>
<gene>
    <name evidence="13" type="ORF">BV898_00123</name>
</gene>
<proteinExistence type="inferred from homology"/>
<sequence length="382" mass="42284">MEIFRKQLSVVAFRFSASARRTVVVRRKGPGFLMKVAPPVTTIRSILSISSSSPISAAAEMTGIALESEAEMPVALKSTTAIAANVNGHSNGPASNGTHYSRRAPLPHQTNGHHTNSPSVNGYGHHSKVFDNGESPSSNGKWQPFLIGVAGGTASGKTSVCSKIMNKLGQNDLEHHERRVVTISADSFYRVLDDAERTRAHAGEFNFDHPDALDYELILNTMHTLLAGEKASIPVYDFVTHSRLPTEYINVYPADVVLFEGILVFYFPELRNLFKLKLFVDMDADTRLARRVTRDLKERGRELKSVLNQYTNFVKPAFEEFCLPTKKYADVIIPRGAENEVAINLIVQHIKEHLLPLASENGSPRRSMHELEAALPVEVNGR</sequence>
<comment type="pathway">
    <text evidence="1">Pyrimidine metabolism; UMP biosynthesis via salvage pathway; UMP from uridine: step 1/1.</text>
</comment>
<dbReference type="EC" id="2.7.1.48" evidence="4"/>
<dbReference type="UniPathway" id="UPA00579">
    <property type="reaction ID" value="UER00640"/>
</dbReference>
<evidence type="ECO:0000256" key="7">
    <source>
        <dbReference type="ARBA" id="ARBA00022777"/>
    </source>
</evidence>
<evidence type="ECO:0000256" key="4">
    <source>
        <dbReference type="ARBA" id="ARBA00012137"/>
    </source>
</evidence>
<evidence type="ECO:0000256" key="6">
    <source>
        <dbReference type="ARBA" id="ARBA00022741"/>
    </source>
</evidence>
<feature type="region of interest" description="Disordered" evidence="11">
    <location>
        <begin position="361"/>
        <end position="382"/>
    </location>
</feature>
<dbReference type="SUPFAM" id="SSF52540">
    <property type="entry name" value="P-loop containing nucleoside triphosphate hydrolases"/>
    <property type="match status" value="1"/>
</dbReference>
<comment type="catalytic activity">
    <reaction evidence="9">
        <text>cytidine + ATP = CMP + ADP + H(+)</text>
        <dbReference type="Rhea" id="RHEA:24674"/>
        <dbReference type="ChEBI" id="CHEBI:15378"/>
        <dbReference type="ChEBI" id="CHEBI:17562"/>
        <dbReference type="ChEBI" id="CHEBI:30616"/>
        <dbReference type="ChEBI" id="CHEBI:60377"/>
        <dbReference type="ChEBI" id="CHEBI:456216"/>
        <dbReference type="EC" id="2.7.1.48"/>
    </reaction>
</comment>
<comment type="catalytic activity">
    <reaction evidence="10">
        <text>uridine + ATP = UMP + ADP + H(+)</text>
        <dbReference type="Rhea" id="RHEA:16825"/>
        <dbReference type="ChEBI" id="CHEBI:15378"/>
        <dbReference type="ChEBI" id="CHEBI:16704"/>
        <dbReference type="ChEBI" id="CHEBI:30616"/>
        <dbReference type="ChEBI" id="CHEBI:57865"/>
        <dbReference type="ChEBI" id="CHEBI:456216"/>
        <dbReference type="EC" id="2.7.1.48"/>
    </reaction>
</comment>
<evidence type="ECO:0000256" key="8">
    <source>
        <dbReference type="ARBA" id="ARBA00022840"/>
    </source>
</evidence>
<accession>A0A1W0XEU6</accession>
<dbReference type="Proteomes" id="UP000192578">
    <property type="component" value="Unassembled WGS sequence"/>
</dbReference>
<comment type="caution">
    <text evidence="13">The sequence shown here is derived from an EMBL/GenBank/DDBJ whole genome shotgun (WGS) entry which is preliminary data.</text>
</comment>
<keyword evidence="8" id="KW-0067">ATP-binding</keyword>